<evidence type="ECO:0000313" key="2">
    <source>
        <dbReference type="EMBL" id="SMF70765.1"/>
    </source>
</evidence>
<dbReference type="AlphaFoldDB" id="A0A1X7GJJ9"/>
<protein>
    <submittedName>
        <fullName evidence="2">Uncharacterized protein</fullName>
    </submittedName>
</protein>
<dbReference type="Proteomes" id="UP000192936">
    <property type="component" value="Unassembled WGS sequence"/>
</dbReference>
<proteinExistence type="predicted"/>
<accession>A0A1X7GJJ9</accession>
<organism evidence="2 3">
    <name type="scientific">Azospirillum oryzae</name>
    <dbReference type="NCBI Taxonomy" id="286727"/>
    <lineage>
        <taxon>Bacteria</taxon>
        <taxon>Pseudomonadati</taxon>
        <taxon>Pseudomonadota</taxon>
        <taxon>Alphaproteobacteria</taxon>
        <taxon>Rhodospirillales</taxon>
        <taxon>Azospirillaceae</taxon>
        <taxon>Azospirillum</taxon>
    </lineage>
</organism>
<reference evidence="2 3" key="1">
    <citation type="submission" date="2017-04" db="EMBL/GenBank/DDBJ databases">
        <authorList>
            <person name="Afonso C.L."/>
            <person name="Miller P.J."/>
            <person name="Scott M.A."/>
            <person name="Spackman E."/>
            <person name="Goraichik I."/>
            <person name="Dimitrov K.M."/>
            <person name="Suarez D.L."/>
            <person name="Swayne D.E."/>
        </authorList>
    </citation>
    <scope>NUCLEOTIDE SEQUENCE [LARGE SCALE GENOMIC DNA]</scope>
    <source>
        <strain evidence="2 3">A2P</strain>
    </source>
</reference>
<name>A0A1X7GJJ9_9PROT</name>
<evidence type="ECO:0000313" key="3">
    <source>
        <dbReference type="Proteomes" id="UP000192936"/>
    </source>
</evidence>
<evidence type="ECO:0000256" key="1">
    <source>
        <dbReference type="SAM" id="MobiDB-lite"/>
    </source>
</evidence>
<sequence length="296" mass="32466">MCVPCQQPLRQTLTTSATTFETGCKQPGIYLIRQIGQTYLHYVGQTGSGTMTLRKRLAMLSGVYGDEMPYRDPHTAAPALWAELHRTGQDYEALTVPLPGMGTPLRKGMEALVIAVHRQEFGFSPRMNFGRMPPGYRMSSGNTRRLETVGKRYRGGLTSDLNQSHTSGVDPTGPLVGNVSGPDWVGLTWSGWFGLSTLSTASMSSTTGVYRIRRRGEAILTYIGQGIIAKRICAHLAKAKATEHRQAALFSDPAALEVSFATDLQWLPHQRLEIENDLIASHLLVTGKVPYAQFIG</sequence>
<feature type="compositionally biased region" description="Polar residues" evidence="1">
    <location>
        <begin position="159"/>
        <end position="169"/>
    </location>
</feature>
<dbReference type="STRING" id="286727.SAMN02982917_3932"/>
<dbReference type="EMBL" id="FXAK01000007">
    <property type="protein sequence ID" value="SMF70765.1"/>
    <property type="molecule type" value="Genomic_DNA"/>
</dbReference>
<feature type="region of interest" description="Disordered" evidence="1">
    <location>
        <begin position="156"/>
        <end position="175"/>
    </location>
</feature>
<gene>
    <name evidence="2" type="ORF">SAMN02982917_3932</name>
</gene>